<protein>
    <submittedName>
        <fullName evidence="2">Uncharacterized protein</fullName>
    </submittedName>
</protein>
<sequence length="61" mass="6884">MTRHTPHRDKIDHTRGLAQGGLGGPEDEILDAGQEEVFSRTEVERGESEHHRGEETPELRP</sequence>
<dbReference type="Proteomes" id="UP000031166">
    <property type="component" value="Unassembled WGS sequence"/>
</dbReference>
<feature type="compositionally biased region" description="Acidic residues" evidence="1">
    <location>
        <begin position="25"/>
        <end position="34"/>
    </location>
</feature>
<name>A0A0B4CHM9_9CAUL</name>
<comment type="caution">
    <text evidence="2">The sequence shown here is derived from an EMBL/GenBank/DDBJ whole genome shotgun (WGS) entry which is preliminary data.</text>
</comment>
<evidence type="ECO:0000313" key="3">
    <source>
        <dbReference type="Proteomes" id="UP000031166"/>
    </source>
</evidence>
<accession>A0A0B4CHM9</accession>
<dbReference type="AlphaFoldDB" id="A0A0B4CHM9"/>
<feature type="compositionally biased region" description="Basic and acidic residues" evidence="1">
    <location>
        <begin position="37"/>
        <end position="61"/>
    </location>
</feature>
<reference evidence="2 3" key="1">
    <citation type="submission" date="2014-12" db="EMBL/GenBank/DDBJ databases">
        <title>Genome sequencing of Brevundimonas nasdae TPW30.</title>
        <authorList>
            <person name="Tan P.W."/>
            <person name="Chan K.-G."/>
        </authorList>
    </citation>
    <scope>NUCLEOTIDE SEQUENCE [LARGE SCALE GENOMIC DNA]</scope>
    <source>
        <strain evidence="2 3">TPW30</strain>
    </source>
</reference>
<evidence type="ECO:0000256" key="1">
    <source>
        <dbReference type="SAM" id="MobiDB-lite"/>
    </source>
</evidence>
<gene>
    <name evidence="2" type="ORF">RM53_16235</name>
</gene>
<dbReference type="STRING" id="172043.RM53_16235"/>
<feature type="region of interest" description="Disordered" evidence="1">
    <location>
        <begin position="1"/>
        <end position="61"/>
    </location>
</feature>
<organism evidence="2 3">
    <name type="scientific">Brevundimonas nasdae</name>
    <dbReference type="NCBI Taxonomy" id="172043"/>
    <lineage>
        <taxon>Bacteria</taxon>
        <taxon>Pseudomonadati</taxon>
        <taxon>Pseudomonadota</taxon>
        <taxon>Alphaproteobacteria</taxon>
        <taxon>Caulobacterales</taxon>
        <taxon>Caulobacteraceae</taxon>
        <taxon>Brevundimonas</taxon>
    </lineage>
</organism>
<dbReference type="EMBL" id="JWSY01000055">
    <property type="protein sequence ID" value="KIC53926.1"/>
    <property type="molecule type" value="Genomic_DNA"/>
</dbReference>
<evidence type="ECO:0000313" key="2">
    <source>
        <dbReference type="EMBL" id="KIC53926.1"/>
    </source>
</evidence>
<proteinExistence type="predicted"/>